<proteinExistence type="predicted"/>
<dbReference type="Pfam" id="PF02626">
    <property type="entry name" value="CT_A_B"/>
    <property type="match status" value="1"/>
</dbReference>
<evidence type="ECO:0000313" key="6">
    <source>
        <dbReference type="Proteomes" id="UP000550401"/>
    </source>
</evidence>
<dbReference type="NCBIfam" id="TIGR00724">
    <property type="entry name" value="urea_amlyse_rel"/>
    <property type="match status" value="1"/>
</dbReference>
<evidence type="ECO:0000256" key="1">
    <source>
        <dbReference type="ARBA" id="ARBA00022741"/>
    </source>
</evidence>
<sequence>MSVEVMRAGLLATVQDHGRHGHAALGVGSAGPMDAPALRLANALVGNVPGDAVLEIGLIGPRLRFIETATIALTGAEFDARAATAPLPAWRPVHVAAGTVLDFGRARRGAWAYIAIAGGIDAARVLGSASTDVNARLGRAPLRDGDVLGVARADPVASGGHPRDGAALHAIGTFSLDPRPWFDPDPSRPIRLAPGRHAVALDAASRDALHAQPFRVAADSNRVGLRLDGPRLALAEALELVSEPVAAGTLQLPPGGQPIALMAEHPTTGGYPRIGQVAAIDLARLAQRRPGDTVRFAAIDIDDAQTRYLACENQLDRLCADIAARLDGIAR</sequence>
<dbReference type="GO" id="GO:0005524">
    <property type="term" value="F:ATP binding"/>
    <property type="evidence" value="ECO:0007669"/>
    <property type="project" value="UniProtKB-KW"/>
</dbReference>
<name>A0A839ETL7_9GAMM</name>
<evidence type="ECO:0000256" key="2">
    <source>
        <dbReference type="ARBA" id="ARBA00022801"/>
    </source>
</evidence>
<dbReference type="PANTHER" id="PTHR43309:SF3">
    <property type="entry name" value="5-OXOPROLINASE SUBUNIT C"/>
    <property type="match status" value="1"/>
</dbReference>
<dbReference type="EMBL" id="JACGXL010000001">
    <property type="protein sequence ID" value="MBA8885933.1"/>
    <property type="molecule type" value="Genomic_DNA"/>
</dbReference>
<gene>
    <name evidence="5" type="ORF">FHW12_000124</name>
</gene>
<dbReference type="Proteomes" id="UP000550401">
    <property type="component" value="Unassembled WGS sequence"/>
</dbReference>
<keyword evidence="3" id="KW-0067">ATP-binding</keyword>
<dbReference type="GO" id="GO:0016787">
    <property type="term" value="F:hydrolase activity"/>
    <property type="evidence" value="ECO:0007669"/>
    <property type="project" value="UniProtKB-KW"/>
</dbReference>
<keyword evidence="1" id="KW-0547">Nucleotide-binding</keyword>
<keyword evidence="2" id="KW-0378">Hydrolase</keyword>
<dbReference type="AlphaFoldDB" id="A0A839ETL7"/>
<dbReference type="InterPro" id="IPR029000">
    <property type="entry name" value="Cyclophilin-like_dom_sf"/>
</dbReference>
<feature type="domain" description="Carboxyltransferase" evidence="4">
    <location>
        <begin position="24"/>
        <end position="314"/>
    </location>
</feature>
<accession>A0A839ETL7</accession>
<dbReference type="SUPFAM" id="SSF50891">
    <property type="entry name" value="Cyclophilin-like"/>
    <property type="match status" value="1"/>
</dbReference>
<dbReference type="RefSeq" id="WP_182529056.1">
    <property type="nucleotide sequence ID" value="NZ_JACGXL010000001.1"/>
</dbReference>
<evidence type="ECO:0000256" key="3">
    <source>
        <dbReference type="ARBA" id="ARBA00022840"/>
    </source>
</evidence>
<dbReference type="PANTHER" id="PTHR43309">
    <property type="entry name" value="5-OXOPROLINASE SUBUNIT C"/>
    <property type="match status" value="1"/>
</dbReference>
<comment type="caution">
    <text evidence="5">The sequence shown here is derived from an EMBL/GenBank/DDBJ whole genome shotgun (WGS) entry which is preliminary data.</text>
</comment>
<protein>
    <submittedName>
        <fullName evidence="5">Antagonist of KipI</fullName>
    </submittedName>
</protein>
<organism evidence="5 6">
    <name type="scientific">Dokdonella fugitiva</name>
    <dbReference type="NCBI Taxonomy" id="328517"/>
    <lineage>
        <taxon>Bacteria</taxon>
        <taxon>Pseudomonadati</taxon>
        <taxon>Pseudomonadota</taxon>
        <taxon>Gammaproteobacteria</taxon>
        <taxon>Lysobacterales</taxon>
        <taxon>Rhodanobacteraceae</taxon>
        <taxon>Dokdonella</taxon>
    </lineage>
</organism>
<evidence type="ECO:0000259" key="4">
    <source>
        <dbReference type="SMART" id="SM00797"/>
    </source>
</evidence>
<dbReference type="SMART" id="SM00797">
    <property type="entry name" value="AHS2"/>
    <property type="match status" value="1"/>
</dbReference>
<reference evidence="5 6" key="1">
    <citation type="submission" date="2020-07" db="EMBL/GenBank/DDBJ databases">
        <title>Genomic Encyclopedia of Type Strains, Phase IV (KMG-V): Genome sequencing to study the core and pangenomes of soil and plant-associated prokaryotes.</title>
        <authorList>
            <person name="Whitman W."/>
        </authorList>
    </citation>
    <scope>NUCLEOTIDE SEQUENCE [LARGE SCALE GENOMIC DNA]</scope>
    <source>
        <strain evidence="5 6">RH2WT43</strain>
    </source>
</reference>
<dbReference type="InterPro" id="IPR003778">
    <property type="entry name" value="CT_A_B"/>
</dbReference>
<keyword evidence="6" id="KW-1185">Reference proteome</keyword>
<evidence type="ECO:0000313" key="5">
    <source>
        <dbReference type="EMBL" id="MBA8885933.1"/>
    </source>
</evidence>
<dbReference type="InterPro" id="IPR052708">
    <property type="entry name" value="PxpC"/>
</dbReference>
<dbReference type="Gene3D" id="2.40.100.10">
    <property type="entry name" value="Cyclophilin-like"/>
    <property type="match status" value="1"/>
</dbReference>